<name>A0ABW3Q846_9BACT</name>
<gene>
    <name evidence="1" type="ORF">ACFQ4C_13695</name>
</gene>
<dbReference type="RefSeq" id="WP_265992673.1">
    <property type="nucleotide sequence ID" value="NZ_CP110973.1"/>
</dbReference>
<proteinExistence type="predicted"/>
<keyword evidence="2" id="KW-1185">Reference proteome</keyword>
<dbReference type="EMBL" id="JBHTLP010000008">
    <property type="protein sequence ID" value="MFD1142174.1"/>
    <property type="molecule type" value="Genomic_DNA"/>
</dbReference>
<dbReference type="Proteomes" id="UP001597116">
    <property type="component" value="Unassembled WGS sequence"/>
</dbReference>
<organism evidence="1 2">
    <name type="scientific">Larkinella insperata</name>
    <dbReference type="NCBI Taxonomy" id="332158"/>
    <lineage>
        <taxon>Bacteria</taxon>
        <taxon>Pseudomonadati</taxon>
        <taxon>Bacteroidota</taxon>
        <taxon>Cytophagia</taxon>
        <taxon>Cytophagales</taxon>
        <taxon>Spirosomataceae</taxon>
        <taxon>Larkinella</taxon>
    </lineage>
</organism>
<evidence type="ECO:0000313" key="2">
    <source>
        <dbReference type="Proteomes" id="UP001597116"/>
    </source>
</evidence>
<comment type="caution">
    <text evidence="1">The sequence shown here is derived from an EMBL/GenBank/DDBJ whole genome shotgun (WGS) entry which is preliminary data.</text>
</comment>
<protein>
    <submittedName>
        <fullName evidence="1">Uncharacterized protein</fullName>
    </submittedName>
</protein>
<reference evidence="2" key="1">
    <citation type="journal article" date="2019" name="Int. J. Syst. Evol. Microbiol.">
        <title>The Global Catalogue of Microorganisms (GCM) 10K type strain sequencing project: providing services to taxonomists for standard genome sequencing and annotation.</title>
        <authorList>
            <consortium name="The Broad Institute Genomics Platform"/>
            <consortium name="The Broad Institute Genome Sequencing Center for Infectious Disease"/>
            <person name="Wu L."/>
            <person name="Ma J."/>
        </authorList>
    </citation>
    <scope>NUCLEOTIDE SEQUENCE [LARGE SCALE GENOMIC DNA]</scope>
    <source>
        <strain evidence="2">CCUG 55608</strain>
    </source>
</reference>
<evidence type="ECO:0000313" key="1">
    <source>
        <dbReference type="EMBL" id="MFD1142174.1"/>
    </source>
</evidence>
<sequence>MAQRIKATPANIINLWFGADTLLRQQKIDFNPELWEACLQVSQTFIPPSGAVSAERYRKSDKVAFARAVQQELEVHQLELA</sequence>
<accession>A0ABW3Q846</accession>